<dbReference type="InterPro" id="IPR011042">
    <property type="entry name" value="6-blade_b-propeller_TolB-like"/>
</dbReference>
<dbReference type="GO" id="GO:0006897">
    <property type="term" value="P:endocytosis"/>
    <property type="evidence" value="ECO:0007669"/>
    <property type="project" value="UniProtKB-KW"/>
</dbReference>
<dbReference type="SUPFAM" id="SSF57196">
    <property type="entry name" value="EGF/Laminin"/>
    <property type="match status" value="3"/>
</dbReference>
<keyword evidence="10" id="KW-0675">Receptor</keyword>
<keyword evidence="4" id="KW-0812">Transmembrane</keyword>
<accession>A0A8K0E9Y0</accession>
<proteinExistence type="predicted"/>
<organism evidence="17 18">
    <name type="scientific">Branchiostoma lanceolatum</name>
    <name type="common">Common lancelet</name>
    <name type="synonym">Amphioxus lanceolatum</name>
    <dbReference type="NCBI Taxonomy" id="7740"/>
    <lineage>
        <taxon>Eukaryota</taxon>
        <taxon>Metazoa</taxon>
        <taxon>Chordata</taxon>
        <taxon>Cephalochordata</taxon>
        <taxon>Leptocardii</taxon>
        <taxon>Amphioxiformes</taxon>
        <taxon>Branchiostomatidae</taxon>
        <taxon>Branchiostoma</taxon>
    </lineage>
</organism>
<dbReference type="Pfam" id="PF00058">
    <property type="entry name" value="Ldl_recept_b"/>
    <property type="match status" value="12"/>
</dbReference>
<dbReference type="Gene3D" id="4.10.400.10">
    <property type="entry name" value="Low-density Lipoprotein Receptor"/>
    <property type="match status" value="3"/>
</dbReference>
<dbReference type="FunFam" id="2.120.10.30:FF:000001">
    <property type="entry name" value="Low-density lipoprotein receptor-related protein 6"/>
    <property type="match status" value="2"/>
</dbReference>
<dbReference type="InterPro" id="IPR013098">
    <property type="entry name" value="Ig_I-set"/>
</dbReference>
<keyword evidence="9" id="KW-1015">Disulfide bond</keyword>
<dbReference type="Pfam" id="PF07679">
    <property type="entry name" value="I-set"/>
    <property type="match status" value="1"/>
</dbReference>
<evidence type="ECO:0000256" key="7">
    <source>
        <dbReference type="ARBA" id="ARBA00022989"/>
    </source>
</evidence>
<sequence>MKILVVLLVTAAVGTSVPQPPEWINSQEGINGLIIVPKGSTVKLRCPATGDPPPTITWLKGRKQIRQSDRNERYKIQNRSSTLVISDVAKSDGRRPYTCVVENAHGSSNRTYRLIIKEGESNVLLVARGEELRMMSLDVDTLNTIRLPVEGIQRAAAIHYDVADQLVYWTDVEAEVIRRARLDGTGVEDLISRQVESPDGIAVEWIGRNLYWTDGETARIEVSRLDGVSRKVLIYEDLDRPRAIVVDPSEGYMYWTDWGESPRIERAELDGSNRLVLFKESIYWPNGLAIDYTARKIYWGDAKLQKIEYANLDGTGRRVLLDEGLQHIFGLTLLGDYVYWTDWQNDGSVERVHKTSGENRQVIVDQLPGLMGLKAVNMEKTEGETSPCQPNNGGCSDLCLLSPDPPKYKCACPTGIKLLEDGQTCADGATEMLIVARGKDLRMISLDTPDHTDVVLRIDDVKHAIAIDYDVVDGFVYWTDDENKAIRRAKLDGTGGEYLITTEVDRPDGIAVDWVARNLYWTDTGTKRIEVARLNNGTSRKILIDQNLGEPRTIVLDPSEGYMYWTDWGQHPRIERAGLDGSGRTVLVNTSLGWPNGLAIDYTARKLYWGDAKTDKIEYANLDGTGRRVLLDEDLPHLFGFSLLGDYIYWTDWQKRSVERVHKTTGEDRQNIVDQLVDLMGLKAVNVQRTEGWNPCVENNGGCSHLCLYRPTGVSCGCPTGMELLIPDRRTCVVPGAFLLILRSNDIRRVSIEPQNHEDLVLPIRDMNVASAFDFHDNRIYWADVNLDTISRASMNGSDAEKIIQSGLDKPQSIAVDWVAHNLFWTDTGSRRIEVARLDGSSRKVLIWRDLEHPWSLALDPEFGIEGVCDDDKTGLRSMYWSDWSSESKIERASMDGSNRVVLVDRVGRANGLTIDYQERRLYWADMEKALIESSNMQGDDRRRVISDDIVYTLTLYQDYVYWTDVVAPGIKRANKETGENRTLIHGTNYDRVGIKDILVLHHTRQSGSNKCAVDNGGCPHLCLATAMSTSSSAEAPVDLPVRCGCPSHWTLDPDKKTCHPPETFLLFSQRKNIRRMVLDEQQSPDIVLPFRQLRDVKAIDYDRVGKHVYWIDGRINQLRRAAVNGTDAVSVVSNRDGLDLLKYDPYDMAIDEYSRHIYWTCSQTNTINVTRISDLTPVGAVISGGQPHAIVVDPTRGYMFWTNMGKNPTIERAALDGTERRTLFNNNDIKQPGSLAVDITHGKLYWSDYGLNRIQSSDRDGTNRRVLVDLTIGSIVTMTIYGDHLYWIDSVDKIIERIDKLTGGGRTRIQSGLSQVSDLVGVERMDTSQMNRHPCATDNGGCSHICIATGDSGRRCSCPLHIVLLPDKKTCGEPRTCGPNEFTCRTGEVVCIPLSWKCDGLSECSDRSDEADCTRCRDDQYTCDNGDCVDAKNVCDGNVDCMDGSDERHRCHSTMECTDGQFTCDNGHCVDAEKVCNGEADCTDQSDEKQCHESLSEFLDTVLRNYHRRLRPDMGQTTVNIGLIWRRVIGLDTANGLLTLHTWINMEWRDQRLAVRASQPKRLLELSAQDIWMPDVYLISGVKAAEMPLPLTTEASIFSDGTVRYVVPWTFTVPCRTRSESGWDCRVVFQSWNKPADEIALSPMEQFLDAEEYNGHMQWNVQSVSADSLITNVRDQVDKSRVIFTLVVVKSDEI</sequence>
<dbReference type="InterPro" id="IPR050778">
    <property type="entry name" value="Cueball_EGF_LRP_Nidogen"/>
</dbReference>
<dbReference type="SUPFAM" id="SSF63825">
    <property type="entry name" value="YWTD domain"/>
    <property type="match status" value="4"/>
</dbReference>
<keyword evidence="5 13" id="KW-0732">Signal</keyword>
<evidence type="ECO:0000313" key="18">
    <source>
        <dbReference type="Proteomes" id="UP000838412"/>
    </source>
</evidence>
<keyword evidence="12" id="KW-0393">Immunoglobulin domain</keyword>
<dbReference type="SMART" id="SM00409">
    <property type="entry name" value="IG"/>
    <property type="match status" value="1"/>
</dbReference>
<feature type="domain" description="Immunoglobulin" evidence="16">
    <location>
        <begin position="31"/>
        <end position="117"/>
    </location>
</feature>
<dbReference type="CDD" id="cd18989">
    <property type="entry name" value="LGIC_ECD_cation"/>
    <property type="match status" value="1"/>
</dbReference>
<feature type="domain" description="EGF-like" evidence="14">
    <location>
        <begin position="1335"/>
        <end position="1373"/>
    </location>
</feature>
<dbReference type="GO" id="GO:0016020">
    <property type="term" value="C:membrane"/>
    <property type="evidence" value="ECO:0007669"/>
    <property type="project" value="UniProtKB-SubCell"/>
</dbReference>
<evidence type="ECO:0000256" key="11">
    <source>
        <dbReference type="ARBA" id="ARBA00023180"/>
    </source>
</evidence>
<evidence type="ECO:0000313" key="17">
    <source>
        <dbReference type="EMBL" id="CAH1244892.1"/>
    </source>
</evidence>
<dbReference type="InterPro" id="IPR003599">
    <property type="entry name" value="Ig_sub"/>
</dbReference>
<dbReference type="Pfam" id="PF00057">
    <property type="entry name" value="Ldl_recept_a"/>
    <property type="match status" value="3"/>
</dbReference>
<feature type="domain" description="EGF-like" evidence="14">
    <location>
        <begin position="695"/>
        <end position="733"/>
    </location>
</feature>
<keyword evidence="11" id="KW-0325">Glycoprotein</keyword>
<dbReference type="CDD" id="cd00112">
    <property type="entry name" value="LDLa"/>
    <property type="match status" value="3"/>
</dbReference>
<dbReference type="InterPro" id="IPR003598">
    <property type="entry name" value="Ig_sub2"/>
</dbReference>
<dbReference type="PANTHER" id="PTHR46513:SF41">
    <property type="entry name" value="LOW-DENSITY LIPOPROTEIN RECEPTOR-RELATED PROTEIN"/>
    <property type="match status" value="1"/>
</dbReference>
<dbReference type="InterPro" id="IPR036734">
    <property type="entry name" value="Neur_chan_lig-bd_sf"/>
</dbReference>
<evidence type="ECO:0000256" key="4">
    <source>
        <dbReference type="ARBA" id="ARBA00022692"/>
    </source>
</evidence>
<name>A0A8K0E9Y0_BRALA</name>
<evidence type="ECO:0000256" key="3">
    <source>
        <dbReference type="ARBA" id="ARBA00022583"/>
    </source>
</evidence>
<feature type="domain" description="EGF-like" evidence="14">
    <location>
        <begin position="387"/>
        <end position="426"/>
    </location>
</feature>
<dbReference type="GO" id="GO:0005230">
    <property type="term" value="F:extracellular ligand-gated monoatomic ion channel activity"/>
    <property type="evidence" value="ECO:0007669"/>
    <property type="project" value="InterPro"/>
</dbReference>
<evidence type="ECO:0000259" key="15">
    <source>
        <dbReference type="SMART" id="SM00408"/>
    </source>
</evidence>
<evidence type="ECO:0000256" key="13">
    <source>
        <dbReference type="SAM" id="SignalP"/>
    </source>
</evidence>
<dbReference type="SMART" id="SM00181">
    <property type="entry name" value="EGF"/>
    <property type="match status" value="4"/>
</dbReference>
<keyword evidence="2" id="KW-0245">EGF-like domain</keyword>
<dbReference type="SUPFAM" id="SSF57424">
    <property type="entry name" value="LDL receptor-like module"/>
    <property type="match status" value="3"/>
</dbReference>
<evidence type="ECO:0000256" key="5">
    <source>
        <dbReference type="ARBA" id="ARBA00022729"/>
    </source>
</evidence>
<evidence type="ECO:0000256" key="2">
    <source>
        <dbReference type="ARBA" id="ARBA00022536"/>
    </source>
</evidence>
<dbReference type="InterPro" id="IPR006202">
    <property type="entry name" value="Neur_chan_lig-bd"/>
</dbReference>
<dbReference type="FunFam" id="2.120.10.30:FF:000241">
    <property type="entry name" value="Low-density lipoprotein receptor-related protein 6"/>
    <property type="match status" value="2"/>
</dbReference>
<dbReference type="InterPro" id="IPR023415">
    <property type="entry name" value="LDLR_class-A_CS"/>
</dbReference>
<keyword evidence="6" id="KW-0677">Repeat</keyword>
<dbReference type="SUPFAM" id="SSF63712">
    <property type="entry name" value="Nicotinic receptor ligand binding domain-like"/>
    <property type="match status" value="1"/>
</dbReference>
<evidence type="ECO:0000256" key="12">
    <source>
        <dbReference type="ARBA" id="ARBA00023319"/>
    </source>
</evidence>
<evidence type="ECO:0000256" key="8">
    <source>
        <dbReference type="ARBA" id="ARBA00023136"/>
    </source>
</evidence>
<dbReference type="InterPro" id="IPR000742">
    <property type="entry name" value="EGF"/>
</dbReference>
<feature type="domain" description="EGF-like" evidence="14">
    <location>
        <begin position="1011"/>
        <end position="1060"/>
    </location>
</feature>
<dbReference type="PRINTS" id="PR00261">
    <property type="entry name" value="LDLRECEPTOR"/>
</dbReference>
<dbReference type="Pfam" id="PF14670">
    <property type="entry name" value="FXa_inhibition"/>
    <property type="match status" value="4"/>
</dbReference>
<dbReference type="InterPro" id="IPR036179">
    <property type="entry name" value="Ig-like_dom_sf"/>
</dbReference>
<dbReference type="InterPro" id="IPR000033">
    <property type="entry name" value="LDLR_classB_rpt"/>
</dbReference>
<dbReference type="Proteomes" id="UP000838412">
    <property type="component" value="Chromosome 14"/>
</dbReference>
<dbReference type="PANTHER" id="PTHR46513">
    <property type="entry name" value="VITELLOGENIN RECEPTOR-LIKE PROTEIN-RELATED-RELATED"/>
    <property type="match status" value="1"/>
</dbReference>
<evidence type="ECO:0000256" key="10">
    <source>
        <dbReference type="ARBA" id="ARBA00023170"/>
    </source>
</evidence>
<evidence type="ECO:0000259" key="16">
    <source>
        <dbReference type="SMART" id="SM00409"/>
    </source>
</evidence>
<keyword evidence="8" id="KW-0472">Membrane</keyword>
<protein>
    <submittedName>
        <fullName evidence="17">LRP6 protein</fullName>
    </submittedName>
</protein>
<comment type="subcellular location">
    <subcellularLocation>
        <location evidence="1">Membrane</location>
        <topology evidence="1">Single-pass membrane protein</topology>
    </subcellularLocation>
</comment>
<dbReference type="Gene3D" id="2.70.170.10">
    <property type="entry name" value="Neurotransmitter-gated ion-channel ligand-binding domain"/>
    <property type="match status" value="1"/>
</dbReference>
<keyword evidence="18" id="KW-1185">Reference proteome</keyword>
<dbReference type="OrthoDB" id="72419at2759"/>
<dbReference type="Gene3D" id="2.120.10.30">
    <property type="entry name" value="TolB, C-terminal domain"/>
    <property type="match status" value="4"/>
</dbReference>
<gene>
    <name evidence="17" type="primary">LRP6</name>
    <name evidence="17" type="ORF">BLAG_LOCUS7410</name>
</gene>
<dbReference type="Pfam" id="PF02931">
    <property type="entry name" value="Neur_chan_LBD"/>
    <property type="match status" value="1"/>
</dbReference>
<dbReference type="Gene3D" id="2.60.40.10">
    <property type="entry name" value="Immunoglobulins"/>
    <property type="match status" value="1"/>
</dbReference>
<dbReference type="EMBL" id="OV696699">
    <property type="protein sequence ID" value="CAH1244892.1"/>
    <property type="molecule type" value="Genomic_DNA"/>
</dbReference>
<feature type="domain" description="Immunoglobulin subtype 2" evidence="15">
    <location>
        <begin position="37"/>
        <end position="106"/>
    </location>
</feature>
<dbReference type="FunFam" id="2.60.40.10:FF:000016">
    <property type="entry name" value="Fibroblast growth factor receptor"/>
    <property type="match status" value="1"/>
</dbReference>
<dbReference type="SMART" id="SM00192">
    <property type="entry name" value="LDLa"/>
    <property type="match status" value="3"/>
</dbReference>
<evidence type="ECO:0000256" key="9">
    <source>
        <dbReference type="ARBA" id="ARBA00023157"/>
    </source>
</evidence>
<dbReference type="SUPFAM" id="SSF48726">
    <property type="entry name" value="Immunoglobulin"/>
    <property type="match status" value="1"/>
</dbReference>
<reference evidence="17" key="1">
    <citation type="submission" date="2022-01" db="EMBL/GenBank/DDBJ databases">
        <authorList>
            <person name="Braso-Vives M."/>
        </authorList>
    </citation>
    <scope>NUCLEOTIDE SEQUENCE</scope>
</reference>
<dbReference type="Gene3D" id="2.10.25.10">
    <property type="entry name" value="Laminin"/>
    <property type="match status" value="1"/>
</dbReference>
<keyword evidence="7" id="KW-1133">Transmembrane helix</keyword>
<evidence type="ECO:0000256" key="6">
    <source>
        <dbReference type="ARBA" id="ARBA00022737"/>
    </source>
</evidence>
<dbReference type="InterPro" id="IPR036055">
    <property type="entry name" value="LDL_receptor-like_sf"/>
</dbReference>
<dbReference type="InterPro" id="IPR002172">
    <property type="entry name" value="LDrepeatLR_classA_rpt"/>
</dbReference>
<evidence type="ECO:0000259" key="14">
    <source>
        <dbReference type="SMART" id="SM00181"/>
    </source>
</evidence>
<feature type="signal peptide" evidence="13">
    <location>
        <begin position="1"/>
        <end position="18"/>
    </location>
</feature>
<dbReference type="SMART" id="SM00408">
    <property type="entry name" value="IGc2"/>
    <property type="match status" value="1"/>
</dbReference>
<dbReference type="PROSITE" id="PS01209">
    <property type="entry name" value="LDLRA_1"/>
    <property type="match status" value="2"/>
</dbReference>
<evidence type="ECO:0000256" key="1">
    <source>
        <dbReference type="ARBA" id="ARBA00004167"/>
    </source>
</evidence>
<keyword evidence="3" id="KW-0254">Endocytosis</keyword>
<feature type="chain" id="PRO_5035466432" evidence="13">
    <location>
        <begin position="19"/>
        <end position="1695"/>
    </location>
</feature>
<dbReference type="SMART" id="SM00135">
    <property type="entry name" value="LY"/>
    <property type="match status" value="20"/>
</dbReference>
<dbReference type="InterPro" id="IPR013783">
    <property type="entry name" value="Ig-like_fold"/>
</dbReference>